<sequence>MAQTLLAELRIKKELIQETVAKEANIDIERYKDLEAGLASLKYEEAGSLGQILGINPIHLLETAKTVNYNIGSYARTIYAEKYYEGEEKER</sequence>
<proteinExistence type="predicted"/>
<dbReference type="InterPro" id="IPR010982">
    <property type="entry name" value="Lambda_DNA-bd_dom_sf"/>
</dbReference>
<gene>
    <name evidence="1" type="ORF">NCTC11343_00087</name>
</gene>
<name>A0A2X2INE4_SPHMU</name>
<reference evidence="1 2" key="1">
    <citation type="submission" date="2018-06" db="EMBL/GenBank/DDBJ databases">
        <authorList>
            <consortium name="Pathogen Informatics"/>
            <person name="Doyle S."/>
        </authorList>
    </citation>
    <scope>NUCLEOTIDE SEQUENCE [LARGE SCALE GENOMIC DNA]</scope>
    <source>
        <strain evidence="1 2">NCTC11343</strain>
    </source>
</reference>
<accession>A0A2X2INE4</accession>
<dbReference type="RefSeq" id="WP_112373485.1">
    <property type="nucleotide sequence ID" value="NZ_CP069793.1"/>
</dbReference>
<dbReference type="Gene3D" id="1.10.260.40">
    <property type="entry name" value="lambda repressor-like DNA-binding domains"/>
    <property type="match status" value="1"/>
</dbReference>
<dbReference type="GO" id="GO:0003677">
    <property type="term" value="F:DNA binding"/>
    <property type="evidence" value="ECO:0007669"/>
    <property type="project" value="InterPro"/>
</dbReference>
<evidence type="ECO:0000313" key="1">
    <source>
        <dbReference type="EMBL" id="SPZ83568.1"/>
    </source>
</evidence>
<dbReference type="GeneID" id="97181832"/>
<protein>
    <submittedName>
        <fullName evidence="1">Uncharacterized protein</fullName>
    </submittedName>
</protein>
<dbReference type="SUPFAM" id="SSF47413">
    <property type="entry name" value="lambda repressor-like DNA-binding domains"/>
    <property type="match status" value="1"/>
</dbReference>
<evidence type="ECO:0000313" key="2">
    <source>
        <dbReference type="Proteomes" id="UP000251241"/>
    </source>
</evidence>
<dbReference type="InterPro" id="IPR001387">
    <property type="entry name" value="Cro/C1-type_HTH"/>
</dbReference>
<organism evidence="1 2">
    <name type="scientific">Sphingobacterium multivorum</name>
    <dbReference type="NCBI Taxonomy" id="28454"/>
    <lineage>
        <taxon>Bacteria</taxon>
        <taxon>Pseudomonadati</taxon>
        <taxon>Bacteroidota</taxon>
        <taxon>Sphingobacteriia</taxon>
        <taxon>Sphingobacteriales</taxon>
        <taxon>Sphingobacteriaceae</taxon>
        <taxon>Sphingobacterium</taxon>
    </lineage>
</organism>
<dbReference type="EMBL" id="UAUU01000002">
    <property type="protein sequence ID" value="SPZ83568.1"/>
    <property type="molecule type" value="Genomic_DNA"/>
</dbReference>
<dbReference type="AlphaFoldDB" id="A0A2X2INE4"/>
<dbReference type="Proteomes" id="UP000251241">
    <property type="component" value="Unassembled WGS sequence"/>
</dbReference>
<dbReference type="PROSITE" id="PS50943">
    <property type="entry name" value="HTH_CROC1"/>
    <property type="match status" value="1"/>
</dbReference>